<proteinExistence type="predicted"/>
<protein>
    <submittedName>
        <fullName evidence="1">Uncharacterized protein</fullName>
    </submittedName>
</protein>
<sequence>MNHNFLKMLDKCADKYDFPVLDNANMPVVACKVSLYADKTDWVLFFEIISCTANAENNIYAFGSHVKELGIQTCFDAYITLTLDDEDDDVQDLLQYENQSAIPVYVNKHKLKVDLSEEVLGSIDKPEGNPSDLLLVRMVYEQNANHFWLEKGELFNNIEHPGLPLVFEATEWEHPDIIEDELPSDSEFFQSLAKRLDDENIEIKTGRVNTDWLNWIEEDQLVETLVEWPEMIETEVQIANFEEEYRVTGYNTLYKIDFSGPYEWVSKAYAEFGQDMKNSLILRISEDIEEDLYQLSWKYKKEHGILTAESTDEELFEVLAMEADQGYLSTVFLYVEGEYDKNREIARIPKGGACFIWEINGEGAYLAVNEERR</sequence>
<accession>A0A7X0Y4Q1</accession>
<dbReference type="InterPro" id="IPR054272">
    <property type="entry name" value="DUF7003"/>
</dbReference>
<reference evidence="1 2" key="1">
    <citation type="submission" date="2020-03" db="EMBL/GenBank/DDBJ databases">
        <title>Soil Listeria distribution.</title>
        <authorList>
            <person name="Liao J."/>
            <person name="Wiedmann M."/>
        </authorList>
    </citation>
    <scope>NUCLEOTIDE SEQUENCE [LARGE SCALE GENOMIC DNA]</scope>
    <source>
        <strain evidence="1 2">FSL L7-0741</strain>
    </source>
</reference>
<evidence type="ECO:0000313" key="1">
    <source>
        <dbReference type="EMBL" id="MBC1936975.1"/>
    </source>
</evidence>
<dbReference type="EMBL" id="JAARWN010000012">
    <property type="protein sequence ID" value="MBC1936975.1"/>
    <property type="molecule type" value="Genomic_DNA"/>
</dbReference>
<comment type="caution">
    <text evidence="1">The sequence shown here is derived from an EMBL/GenBank/DDBJ whole genome shotgun (WGS) entry which is preliminary data.</text>
</comment>
<dbReference type="Proteomes" id="UP000535908">
    <property type="component" value="Unassembled WGS sequence"/>
</dbReference>
<dbReference type="Pfam" id="PF22535">
    <property type="entry name" value="DUF7003"/>
    <property type="match status" value="1"/>
</dbReference>
<gene>
    <name evidence="1" type="ORF">HCA69_11390</name>
</gene>
<evidence type="ECO:0000313" key="2">
    <source>
        <dbReference type="Proteomes" id="UP000535908"/>
    </source>
</evidence>
<dbReference type="AlphaFoldDB" id="A0A7X0Y4Q1"/>
<dbReference type="RefSeq" id="WP_185526445.1">
    <property type="nucleotide sequence ID" value="NZ_JAARWN010000012.1"/>
</dbReference>
<organism evidence="1 2">
    <name type="scientific">Listeria grandensis</name>
    <dbReference type="NCBI Taxonomy" id="1494963"/>
    <lineage>
        <taxon>Bacteria</taxon>
        <taxon>Bacillati</taxon>
        <taxon>Bacillota</taxon>
        <taxon>Bacilli</taxon>
        <taxon>Bacillales</taxon>
        <taxon>Listeriaceae</taxon>
        <taxon>Listeria</taxon>
    </lineage>
</organism>
<name>A0A7X0Y4Q1_9LIST</name>